<comment type="similarity">
    <text evidence="8">Belongs to the glutamate 5-kinase family.</text>
</comment>
<dbReference type="PANTHER" id="PTHR43654">
    <property type="entry name" value="GLUTAMATE 5-KINASE"/>
    <property type="match status" value="1"/>
</dbReference>
<dbReference type="EC" id="2.7.2.11" evidence="8"/>
<keyword evidence="5 8" id="KW-0547">Nucleotide-binding</keyword>
<dbReference type="HAMAP" id="MF_00456">
    <property type="entry name" value="ProB"/>
    <property type="match status" value="1"/>
</dbReference>
<feature type="binding site" evidence="8">
    <location>
        <begin position="191"/>
        <end position="192"/>
    </location>
    <ligand>
        <name>ATP</name>
        <dbReference type="ChEBI" id="CHEBI:30616"/>
    </ligand>
</feature>
<dbReference type="GO" id="GO:0004349">
    <property type="term" value="F:glutamate 5-kinase activity"/>
    <property type="evidence" value="ECO:0007669"/>
    <property type="project" value="UniProtKB-UniRule"/>
</dbReference>
<protein>
    <recommendedName>
        <fullName evidence="8">Glutamate 5-kinase</fullName>
        <ecNumber evidence="8">2.7.2.11</ecNumber>
    </recommendedName>
    <alternativeName>
        <fullName evidence="8">Gamma-glutamyl kinase</fullName>
        <shortName evidence="8">GK</shortName>
    </alternativeName>
</protein>
<dbReference type="PANTHER" id="PTHR43654:SF1">
    <property type="entry name" value="ISOPENTENYL PHOSPHATE KINASE"/>
    <property type="match status" value="1"/>
</dbReference>
<proteinExistence type="inferred from homology"/>
<organism evidence="10 11">
    <name type="scientific">Parendozoicomonas haliclonae</name>
    <dbReference type="NCBI Taxonomy" id="1960125"/>
    <lineage>
        <taxon>Bacteria</taxon>
        <taxon>Pseudomonadati</taxon>
        <taxon>Pseudomonadota</taxon>
        <taxon>Gammaproteobacteria</taxon>
        <taxon>Oceanospirillales</taxon>
        <taxon>Endozoicomonadaceae</taxon>
        <taxon>Parendozoicomonas</taxon>
    </lineage>
</organism>
<dbReference type="Pfam" id="PF01472">
    <property type="entry name" value="PUA"/>
    <property type="match status" value="1"/>
</dbReference>
<dbReference type="Pfam" id="PF00696">
    <property type="entry name" value="AA_kinase"/>
    <property type="match status" value="1"/>
</dbReference>
<dbReference type="EMBL" id="FWPT01000012">
    <property type="protein sequence ID" value="SMA50355.1"/>
    <property type="molecule type" value="Genomic_DNA"/>
</dbReference>
<dbReference type="GO" id="GO:0003723">
    <property type="term" value="F:RNA binding"/>
    <property type="evidence" value="ECO:0007669"/>
    <property type="project" value="InterPro"/>
</dbReference>
<gene>
    <name evidence="8 10" type="primary">proB</name>
    <name evidence="10" type="ORF">EHSB41UT_04152</name>
</gene>
<evidence type="ECO:0000256" key="7">
    <source>
        <dbReference type="ARBA" id="ARBA00022840"/>
    </source>
</evidence>
<evidence type="ECO:0000256" key="6">
    <source>
        <dbReference type="ARBA" id="ARBA00022777"/>
    </source>
</evidence>
<dbReference type="InterPro" id="IPR005715">
    <property type="entry name" value="Glu_5kinase/COase_Synthase"/>
</dbReference>
<keyword evidence="1 8" id="KW-0963">Cytoplasm</keyword>
<dbReference type="NCBIfam" id="TIGR01027">
    <property type="entry name" value="proB"/>
    <property type="match status" value="1"/>
</dbReference>
<dbReference type="RefSeq" id="WP_242667381.1">
    <property type="nucleotide sequence ID" value="NZ_CBCSCN010000005.1"/>
</dbReference>
<evidence type="ECO:0000256" key="4">
    <source>
        <dbReference type="ARBA" id="ARBA00022679"/>
    </source>
</evidence>
<keyword evidence="4 8" id="KW-0808">Transferase</keyword>
<dbReference type="PRINTS" id="PR00474">
    <property type="entry name" value="GLU5KINASE"/>
</dbReference>
<dbReference type="CDD" id="cd21157">
    <property type="entry name" value="PUA_G5K"/>
    <property type="match status" value="1"/>
</dbReference>
<keyword evidence="11" id="KW-1185">Reference proteome</keyword>
<comment type="subcellular location">
    <subcellularLocation>
        <location evidence="8">Cytoplasm</location>
    </subcellularLocation>
</comment>
<dbReference type="AlphaFoldDB" id="A0A1X7AQ33"/>
<dbReference type="SMART" id="SM00359">
    <property type="entry name" value="PUA"/>
    <property type="match status" value="1"/>
</dbReference>
<dbReference type="Gene3D" id="3.40.1160.10">
    <property type="entry name" value="Acetylglutamate kinase-like"/>
    <property type="match status" value="2"/>
</dbReference>
<comment type="catalytic activity">
    <reaction evidence="8">
        <text>L-glutamate + ATP = L-glutamyl 5-phosphate + ADP</text>
        <dbReference type="Rhea" id="RHEA:14877"/>
        <dbReference type="ChEBI" id="CHEBI:29985"/>
        <dbReference type="ChEBI" id="CHEBI:30616"/>
        <dbReference type="ChEBI" id="CHEBI:58274"/>
        <dbReference type="ChEBI" id="CHEBI:456216"/>
        <dbReference type="EC" id="2.7.2.11"/>
    </reaction>
</comment>
<feature type="binding site" evidence="8">
    <location>
        <position position="72"/>
    </location>
    <ligand>
        <name>substrate</name>
    </ligand>
</feature>
<reference evidence="10 11" key="1">
    <citation type="submission" date="2017-03" db="EMBL/GenBank/DDBJ databases">
        <authorList>
            <person name="Afonso C.L."/>
            <person name="Miller P.J."/>
            <person name="Scott M.A."/>
            <person name="Spackman E."/>
            <person name="Goraichik I."/>
            <person name="Dimitrov K.M."/>
            <person name="Suarez D.L."/>
            <person name="Swayne D.E."/>
        </authorList>
    </citation>
    <scope>NUCLEOTIDE SEQUENCE [LARGE SCALE GENOMIC DNA]</scope>
    <source>
        <strain evidence="10">SB41UT1</strain>
    </source>
</reference>
<comment type="function">
    <text evidence="8">Catalyzes the transfer of a phosphate group to glutamate to form L-glutamate 5-phosphate.</text>
</comment>
<dbReference type="InterPro" id="IPR036393">
    <property type="entry name" value="AceGlu_kinase-like_sf"/>
</dbReference>
<keyword evidence="2 8" id="KW-0028">Amino-acid biosynthesis</keyword>
<comment type="pathway">
    <text evidence="8">Amino-acid biosynthesis; L-proline biosynthesis; L-glutamate 5-semialdehyde from L-glutamate: step 1/2.</text>
</comment>
<evidence type="ECO:0000256" key="5">
    <source>
        <dbReference type="ARBA" id="ARBA00022741"/>
    </source>
</evidence>
<dbReference type="GO" id="GO:0055129">
    <property type="term" value="P:L-proline biosynthetic process"/>
    <property type="evidence" value="ECO:0007669"/>
    <property type="project" value="UniProtKB-UniRule"/>
</dbReference>
<dbReference type="PROSITE" id="PS50890">
    <property type="entry name" value="PUA"/>
    <property type="match status" value="1"/>
</dbReference>
<feature type="domain" description="PUA" evidence="9">
    <location>
        <begin position="301"/>
        <end position="378"/>
    </location>
</feature>
<dbReference type="InterPro" id="IPR011529">
    <property type="entry name" value="Glu_5kinase"/>
</dbReference>
<dbReference type="InterPro" id="IPR001048">
    <property type="entry name" value="Asp/Glu/Uridylate_kinase"/>
</dbReference>
<dbReference type="Gene3D" id="2.30.130.10">
    <property type="entry name" value="PUA domain"/>
    <property type="match status" value="1"/>
</dbReference>
<feature type="binding site" evidence="8">
    <location>
        <position position="159"/>
    </location>
    <ligand>
        <name>substrate</name>
    </ligand>
</feature>
<dbReference type="FunFam" id="3.40.1160.10:FF:000018">
    <property type="entry name" value="Glutamate 5-kinase"/>
    <property type="match status" value="1"/>
</dbReference>
<accession>A0A1X7AQ33</accession>
<keyword evidence="3 8" id="KW-0641">Proline biosynthesis</keyword>
<dbReference type="SUPFAM" id="SSF53633">
    <property type="entry name" value="Carbamate kinase-like"/>
    <property type="match status" value="1"/>
</dbReference>
<dbReference type="Proteomes" id="UP000196573">
    <property type="component" value="Unassembled WGS sequence"/>
</dbReference>
<sequence>MTSDVQHSSASHRENISANRARLVSGRRWIIKIGSALLTNDGKDLNAEGMRTWVRQIVNLKQQGVEPVIVSSGAIAFGMTRLGWKERPSAMHELQVAAAVGQMGLSQAWQAAFAEHGIETAQVLLTHADLSNRQRYLNARSALTTMLDLGVIPVINENDTVVTDEIRFGDNDTLGALVANLLEADTLILLTDQDGLFTADPRSNPSAALVDERKASDEALDAMAGGADSKGSLGRGGMFTKLRAARLAARSGANTIIVGGKIPQVIDRLHEGETLGTLLLPDESRTVARKRWLAGHLQMSGRLTIDAGAVKALRESGSSLLPVGVREVEGDFKRGEVVACVDEQGNEVARGLVNFSSADIKKVRGLTSQRVRDILGAMVEPELVHRDNLVLC</sequence>
<dbReference type="InterPro" id="IPR019797">
    <property type="entry name" value="Glutamate_5-kinase_CS"/>
</dbReference>
<dbReference type="InterPro" id="IPR041739">
    <property type="entry name" value="G5K_ProB"/>
</dbReference>
<name>A0A1X7AQ33_9GAMM</name>
<dbReference type="InterPro" id="IPR002478">
    <property type="entry name" value="PUA"/>
</dbReference>
<feature type="binding site" evidence="8">
    <location>
        <position position="171"/>
    </location>
    <ligand>
        <name>substrate</name>
    </ligand>
</feature>
<dbReference type="FunFam" id="2.30.130.10:FF:000007">
    <property type="entry name" value="Glutamate 5-kinase"/>
    <property type="match status" value="1"/>
</dbReference>
<evidence type="ECO:0000256" key="1">
    <source>
        <dbReference type="ARBA" id="ARBA00022490"/>
    </source>
</evidence>
<dbReference type="CDD" id="cd04242">
    <property type="entry name" value="AAK_G5K_ProB"/>
    <property type="match status" value="1"/>
</dbReference>
<evidence type="ECO:0000259" key="9">
    <source>
        <dbReference type="SMART" id="SM00359"/>
    </source>
</evidence>
<comment type="caution">
    <text evidence="8">Lacks conserved residue(s) required for the propagation of feature annotation.</text>
</comment>
<evidence type="ECO:0000256" key="3">
    <source>
        <dbReference type="ARBA" id="ARBA00022650"/>
    </source>
</evidence>
<dbReference type="InterPro" id="IPR036974">
    <property type="entry name" value="PUA_sf"/>
</dbReference>
<dbReference type="UniPathway" id="UPA00098">
    <property type="reaction ID" value="UER00359"/>
</dbReference>
<evidence type="ECO:0000313" key="11">
    <source>
        <dbReference type="Proteomes" id="UP000196573"/>
    </source>
</evidence>
<dbReference type="GO" id="GO:0005524">
    <property type="term" value="F:ATP binding"/>
    <property type="evidence" value="ECO:0007669"/>
    <property type="project" value="UniProtKB-KW"/>
</dbReference>
<evidence type="ECO:0000256" key="2">
    <source>
        <dbReference type="ARBA" id="ARBA00022605"/>
    </source>
</evidence>
<evidence type="ECO:0000313" key="10">
    <source>
        <dbReference type="EMBL" id="SMA50355.1"/>
    </source>
</evidence>
<dbReference type="GO" id="GO:0005829">
    <property type="term" value="C:cytosol"/>
    <property type="evidence" value="ECO:0007669"/>
    <property type="project" value="TreeGrafter"/>
</dbReference>
<keyword evidence="6 8" id="KW-0418">Kinase</keyword>
<dbReference type="InterPro" id="IPR015947">
    <property type="entry name" value="PUA-like_sf"/>
</dbReference>
<dbReference type="SUPFAM" id="SSF88697">
    <property type="entry name" value="PUA domain-like"/>
    <property type="match status" value="1"/>
</dbReference>
<keyword evidence="7 8" id="KW-0067">ATP-binding</keyword>
<dbReference type="PIRSF" id="PIRSF000729">
    <property type="entry name" value="GK"/>
    <property type="match status" value="1"/>
</dbReference>
<evidence type="ECO:0000256" key="8">
    <source>
        <dbReference type="HAMAP-Rule" id="MF_00456"/>
    </source>
</evidence>
<dbReference type="InterPro" id="IPR001057">
    <property type="entry name" value="Glu/AcGlu_kinase"/>
</dbReference>
<feature type="binding site" evidence="8">
    <location>
        <position position="32"/>
    </location>
    <ligand>
        <name>ATP</name>
        <dbReference type="ChEBI" id="CHEBI:30616"/>
    </ligand>
</feature>
<dbReference type="PROSITE" id="PS00902">
    <property type="entry name" value="GLUTAMATE_5_KINASE"/>
    <property type="match status" value="1"/>
</dbReference>